<dbReference type="eggNOG" id="COG0665">
    <property type="taxonomic scope" value="Bacteria"/>
</dbReference>
<keyword evidence="7 10" id="KW-0274">FAD</keyword>
<dbReference type="KEGG" id="ttu:TERTU_2601"/>
<dbReference type="Gene3D" id="3.50.50.60">
    <property type="entry name" value="FAD/NAD(P)-binding domain"/>
    <property type="match status" value="1"/>
</dbReference>
<evidence type="ECO:0000256" key="10">
    <source>
        <dbReference type="HAMAP-Rule" id="MF_01102"/>
    </source>
</evidence>
<feature type="region of interest" description="Disordered" evidence="11">
    <location>
        <begin position="265"/>
        <end position="286"/>
    </location>
</feature>
<evidence type="ECO:0000259" key="12">
    <source>
        <dbReference type="Pfam" id="PF01266"/>
    </source>
</evidence>
<keyword evidence="1 10" id="KW-0963">Cytoplasm</keyword>
<dbReference type="InterPro" id="IPR006076">
    <property type="entry name" value="FAD-dep_OxRdtase"/>
</dbReference>
<evidence type="ECO:0000256" key="4">
    <source>
        <dbReference type="ARBA" id="ARBA00022679"/>
    </source>
</evidence>
<accession>C5BLT0</accession>
<evidence type="ECO:0000313" key="15">
    <source>
        <dbReference type="Proteomes" id="UP000009080"/>
    </source>
</evidence>
<dbReference type="EC" id="2.1.1.61" evidence="10"/>
<dbReference type="GO" id="GO:0004808">
    <property type="term" value="F:tRNA (5-methylaminomethyl-2-thiouridylate)(34)-methyltransferase activity"/>
    <property type="evidence" value="ECO:0007669"/>
    <property type="project" value="UniProtKB-EC"/>
</dbReference>
<dbReference type="PANTHER" id="PTHR13847:SF283">
    <property type="entry name" value="TRNA 5-METHYLAMINOMETHYL-2-THIOURIDINE BIOSYNTHESIS BIFUNCTIONAL PROTEIN MNMC"/>
    <property type="match status" value="1"/>
</dbReference>
<dbReference type="EC" id="1.5.-.-" evidence="10"/>
<comment type="catalytic activity">
    <reaction evidence="10">
        <text>5-aminomethyl-2-thiouridine(34) in tRNA + S-adenosyl-L-methionine = 5-methylaminomethyl-2-thiouridine(34) in tRNA + S-adenosyl-L-homocysteine + H(+)</text>
        <dbReference type="Rhea" id="RHEA:19569"/>
        <dbReference type="Rhea" id="RHEA-COMP:10195"/>
        <dbReference type="Rhea" id="RHEA-COMP:10197"/>
        <dbReference type="ChEBI" id="CHEBI:15378"/>
        <dbReference type="ChEBI" id="CHEBI:57856"/>
        <dbReference type="ChEBI" id="CHEBI:59789"/>
        <dbReference type="ChEBI" id="CHEBI:74454"/>
        <dbReference type="ChEBI" id="CHEBI:74455"/>
        <dbReference type="EC" id="2.1.1.61"/>
    </reaction>
</comment>
<gene>
    <name evidence="10" type="primary">mnmC</name>
    <name evidence="14" type="ordered locus">TERTU_2601</name>
</gene>
<dbReference type="InterPro" id="IPR036188">
    <property type="entry name" value="FAD/NAD-bd_sf"/>
</dbReference>
<evidence type="ECO:0000256" key="2">
    <source>
        <dbReference type="ARBA" id="ARBA00022603"/>
    </source>
</evidence>
<keyword evidence="6 10" id="KW-0819">tRNA processing</keyword>
<dbReference type="Gene3D" id="3.40.50.150">
    <property type="entry name" value="Vaccinia Virus protein VP39"/>
    <property type="match status" value="1"/>
</dbReference>
<evidence type="ECO:0000256" key="1">
    <source>
        <dbReference type="ARBA" id="ARBA00022490"/>
    </source>
</evidence>
<dbReference type="InterPro" id="IPR029063">
    <property type="entry name" value="SAM-dependent_MTases_sf"/>
</dbReference>
<dbReference type="Pfam" id="PF05430">
    <property type="entry name" value="Methyltransf_30"/>
    <property type="match status" value="1"/>
</dbReference>
<dbReference type="InterPro" id="IPR008471">
    <property type="entry name" value="MnmC-like_methylTransf"/>
</dbReference>
<dbReference type="EMBL" id="CP001614">
    <property type="protein sequence ID" value="ACR11626.1"/>
    <property type="molecule type" value="Genomic_DNA"/>
</dbReference>
<feature type="domain" description="FAD dependent oxidoreductase" evidence="12">
    <location>
        <begin position="312"/>
        <end position="696"/>
    </location>
</feature>
<evidence type="ECO:0000256" key="7">
    <source>
        <dbReference type="ARBA" id="ARBA00022827"/>
    </source>
</evidence>
<evidence type="ECO:0000256" key="9">
    <source>
        <dbReference type="ARBA" id="ARBA00023268"/>
    </source>
</evidence>
<protein>
    <recommendedName>
        <fullName evidence="10">tRNA 5-methylaminomethyl-2-thiouridine biosynthesis bifunctional protein MnmC</fullName>
        <shortName evidence="10">tRNA mnm(5)s(2)U biosynthesis bifunctional protein</shortName>
    </recommendedName>
    <domain>
        <recommendedName>
            <fullName evidence="10">tRNA (mnm(5)s(2)U34)-methyltransferase</fullName>
            <ecNumber evidence="10">2.1.1.61</ecNumber>
        </recommendedName>
    </domain>
    <domain>
        <recommendedName>
            <fullName evidence="10">FAD-dependent cmnm(5)s(2)U34 oxidoreductase</fullName>
            <ecNumber evidence="10">1.5.-.-</ecNumber>
        </recommendedName>
    </domain>
</protein>
<reference evidence="14 15" key="1">
    <citation type="journal article" date="2009" name="PLoS ONE">
        <title>The complete genome of Teredinibacter turnerae T7901: an intracellular endosymbiont of marine wood-boring bivalves (shipworms).</title>
        <authorList>
            <person name="Yang J.C."/>
            <person name="Madupu R."/>
            <person name="Durkin A.S."/>
            <person name="Ekborg N.A."/>
            <person name="Pedamallu C.S."/>
            <person name="Hostetler J.B."/>
            <person name="Radune D."/>
            <person name="Toms B.S."/>
            <person name="Henrissat B."/>
            <person name="Coutinho P.M."/>
            <person name="Schwarz S."/>
            <person name="Field L."/>
            <person name="Trindade-Silva A.E."/>
            <person name="Soares C.A.G."/>
            <person name="Elshahawi S."/>
            <person name="Hanora A."/>
            <person name="Schmidt E.W."/>
            <person name="Haygood M.G."/>
            <person name="Posfai J."/>
            <person name="Benner J."/>
            <person name="Madinger C."/>
            <person name="Nove J."/>
            <person name="Anton B."/>
            <person name="Chaudhary K."/>
            <person name="Foster J."/>
            <person name="Holman A."/>
            <person name="Kumar S."/>
            <person name="Lessard P.A."/>
            <person name="Luyten Y.A."/>
            <person name="Slatko B."/>
            <person name="Wood N."/>
            <person name="Wu B."/>
            <person name="Teplitski M."/>
            <person name="Mougous J.D."/>
            <person name="Ward N."/>
            <person name="Eisen J.A."/>
            <person name="Badger J.H."/>
            <person name="Distel D.L."/>
        </authorList>
    </citation>
    <scope>NUCLEOTIDE SEQUENCE [LARGE SCALE GENOMIC DNA]</scope>
    <source>
        <strain evidence="15">ATCC 39867 / T7901</strain>
    </source>
</reference>
<dbReference type="STRING" id="377629.TERTU_2601"/>
<feature type="region of interest" description="tRNA (mnm(5)s(2)U34)-methyltransferase" evidence="10">
    <location>
        <begin position="1"/>
        <end position="259"/>
    </location>
</feature>
<dbReference type="eggNOG" id="COG4121">
    <property type="taxonomic scope" value="Bacteria"/>
</dbReference>
<evidence type="ECO:0000256" key="6">
    <source>
        <dbReference type="ARBA" id="ARBA00022694"/>
    </source>
</evidence>
<name>C5BLT0_TERTT</name>
<evidence type="ECO:0000256" key="8">
    <source>
        <dbReference type="ARBA" id="ARBA00023002"/>
    </source>
</evidence>
<keyword evidence="3 10" id="KW-0285">Flavoprotein</keyword>
<dbReference type="InterPro" id="IPR047785">
    <property type="entry name" value="tRNA_MNMC2"/>
</dbReference>
<comment type="function">
    <text evidence="10">Catalyzes the last two steps in the biosynthesis of 5-methylaminomethyl-2-thiouridine (mnm(5)s(2)U) at the wobble position (U34) in tRNA. Catalyzes the FAD-dependent demodification of cmnm(5)s(2)U34 to nm(5)s(2)U34, followed by the transfer of a methyl group from S-adenosyl-L-methionine to nm(5)s(2)U34, to form mnm(5)s(2)U34.</text>
</comment>
<dbReference type="RefSeq" id="WP_015817738.1">
    <property type="nucleotide sequence ID" value="NC_012997.1"/>
</dbReference>
<dbReference type="GO" id="GO:0050660">
    <property type="term" value="F:flavin adenine dinucleotide binding"/>
    <property type="evidence" value="ECO:0007669"/>
    <property type="project" value="UniProtKB-UniRule"/>
</dbReference>
<keyword evidence="15" id="KW-1185">Reference proteome</keyword>
<comment type="similarity">
    <text evidence="10">In the N-terminal section; belongs to the methyltransferase superfamily. tRNA (mnm(5)s(2)U34)-methyltransferase family.</text>
</comment>
<dbReference type="Gene3D" id="3.30.9.10">
    <property type="entry name" value="D-Amino Acid Oxidase, subunit A, domain 2"/>
    <property type="match status" value="1"/>
</dbReference>
<keyword evidence="2 10" id="KW-0489">Methyltransferase</keyword>
<comment type="cofactor">
    <cofactor evidence="10">
        <name>FAD</name>
        <dbReference type="ChEBI" id="CHEBI:57692"/>
    </cofactor>
</comment>
<sequence>MEKPLENASIRWDENNQPVSVQFGDVYFSKHNGLEETRFVFLAQNNLAERFAALVNGERFCIAETGFGSGLNFLACWQLWEQSRSTNCPATHLHFVSVEKYPLTREDLARALSLWPELKPYADQLIDQYPPQPARGVHRIRFPLGGVSLTLIFEDAADGLHQLKPCATDGSPAPQNYQFGPGKLKVDAWFLDGFAPAKNPGMWSPELFQSVGALSAENTSFATFTAAGLVKRGLQEAGFAIEKVPGFGRKREMLRGLFSWENPVANEETSPAGGESVTARGGARGSTRGNSARLFWHLLSPTDQPASNATNVAIIGGGLAGCMAAAALARRGLRVTIVEQQANLAQAASGNRQGVVYCRLSPHDDPLSRFNLLAQVFANNFYAAPDYNLFGSCGNRCGVLHLAMNDKQRTHYQAIAERYHCEQPQNGSISYGSASRAKLNHFQWLGEDAASECAGILVKYPGLFVQGAGWLSPQGVCNTLCSHPNIELRLSTEISDLRRTTNTWHLFDTQNAQVTTASHVVIANAAAAKKLAQTAELPLNQIRGQVTHIATNHAMGEPLVGLQTVICGDGYVSPPHENMVCAGATFTLRNHEQSLSGQCQQTNLDNLAAMVKMESGITPPPLDGRVGFRTTTPDYFPLVGPVPKTGEMRTRFSSLQHKANAELTTAGEYHENLFCLLGLGSRGLAYSPLAAETLAAVICSEPLPLSQELYRHINPARFLIRELIRGSRKRRD</sequence>
<evidence type="ECO:0000259" key="13">
    <source>
        <dbReference type="Pfam" id="PF05430"/>
    </source>
</evidence>
<dbReference type="InterPro" id="IPR017610">
    <property type="entry name" value="tRNA_S-uridine_synth_MnmC_C"/>
</dbReference>
<dbReference type="HAMAP" id="MF_01102">
    <property type="entry name" value="MnmC"/>
    <property type="match status" value="1"/>
</dbReference>
<dbReference type="NCBIfam" id="TIGR03197">
    <property type="entry name" value="MnmC_Cterm"/>
    <property type="match status" value="1"/>
</dbReference>
<dbReference type="PANTHER" id="PTHR13847">
    <property type="entry name" value="SARCOSINE DEHYDROGENASE-RELATED"/>
    <property type="match status" value="1"/>
</dbReference>
<dbReference type="NCBIfam" id="NF002481">
    <property type="entry name" value="PRK01747.1-2"/>
    <property type="match status" value="1"/>
</dbReference>
<keyword evidence="4 10" id="KW-0808">Transferase</keyword>
<dbReference type="HOGENOM" id="CLU_022427_1_0_6"/>
<dbReference type="GO" id="GO:0002097">
    <property type="term" value="P:tRNA wobble base modification"/>
    <property type="evidence" value="ECO:0007669"/>
    <property type="project" value="UniProtKB-UniRule"/>
</dbReference>
<organism evidence="14 15">
    <name type="scientific">Teredinibacter turnerae (strain ATCC 39867 / T7901)</name>
    <dbReference type="NCBI Taxonomy" id="377629"/>
    <lineage>
        <taxon>Bacteria</taxon>
        <taxon>Pseudomonadati</taxon>
        <taxon>Pseudomonadota</taxon>
        <taxon>Gammaproteobacteria</taxon>
        <taxon>Cellvibrionales</taxon>
        <taxon>Cellvibrionaceae</taxon>
        <taxon>Teredinibacter</taxon>
    </lineage>
</organism>
<feature type="domain" description="MnmC-like methyltransferase" evidence="13">
    <location>
        <begin position="116"/>
        <end position="256"/>
    </location>
</feature>
<dbReference type="GO" id="GO:0005737">
    <property type="term" value="C:cytoplasm"/>
    <property type="evidence" value="ECO:0007669"/>
    <property type="project" value="UniProtKB-SubCell"/>
</dbReference>
<feature type="region of interest" description="FAD-dependent cmnm(5)s(2)U34 oxidoreductase" evidence="10">
    <location>
        <begin position="315"/>
        <end position="732"/>
    </location>
</feature>
<evidence type="ECO:0000256" key="5">
    <source>
        <dbReference type="ARBA" id="ARBA00022691"/>
    </source>
</evidence>
<dbReference type="InterPro" id="IPR023032">
    <property type="entry name" value="tRNA_MAMT_biosynth_bifunc_MnmC"/>
</dbReference>
<comment type="similarity">
    <text evidence="10">In the C-terminal section; belongs to the DAO family.</text>
</comment>
<dbReference type="GO" id="GO:0032259">
    <property type="term" value="P:methylation"/>
    <property type="evidence" value="ECO:0007669"/>
    <property type="project" value="UniProtKB-KW"/>
</dbReference>
<dbReference type="Pfam" id="PF01266">
    <property type="entry name" value="DAO"/>
    <property type="match status" value="1"/>
</dbReference>
<dbReference type="GO" id="GO:0016645">
    <property type="term" value="F:oxidoreductase activity, acting on the CH-NH group of donors"/>
    <property type="evidence" value="ECO:0007669"/>
    <property type="project" value="InterPro"/>
</dbReference>
<evidence type="ECO:0000313" key="14">
    <source>
        <dbReference type="EMBL" id="ACR11626.1"/>
    </source>
</evidence>
<comment type="subcellular location">
    <subcellularLocation>
        <location evidence="10">Cytoplasm</location>
    </subcellularLocation>
</comment>
<evidence type="ECO:0000256" key="3">
    <source>
        <dbReference type="ARBA" id="ARBA00022630"/>
    </source>
</evidence>
<keyword evidence="9 10" id="KW-0511">Multifunctional enzyme</keyword>
<dbReference type="OrthoDB" id="9786494at2"/>
<evidence type="ECO:0000256" key="11">
    <source>
        <dbReference type="SAM" id="MobiDB-lite"/>
    </source>
</evidence>
<dbReference type="AlphaFoldDB" id="C5BLT0"/>
<dbReference type="NCBIfam" id="NF033855">
    <property type="entry name" value="tRNA_MNMC2"/>
    <property type="match status" value="1"/>
</dbReference>
<keyword evidence="8 10" id="KW-0560">Oxidoreductase</keyword>
<dbReference type="Proteomes" id="UP000009080">
    <property type="component" value="Chromosome"/>
</dbReference>
<keyword evidence="5 10" id="KW-0949">S-adenosyl-L-methionine</keyword>
<proteinExistence type="inferred from homology"/>
<dbReference type="SUPFAM" id="SSF51905">
    <property type="entry name" value="FAD/NAD(P)-binding domain"/>
    <property type="match status" value="1"/>
</dbReference>